<feature type="region of interest" description="Disordered" evidence="10">
    <location>
        <begin position="898"/>
        <end position="940"/>
    </location>
</feature>
<dbReference type="PANTHER" id="PTHR24394">
    <property type="entry name" value="ZINC FINGER PROTEIN"/>
    <property type="match status" value="1"/>
</dbReference>
<keyword evidence="5" id="KW-0862">Zinc</keyword>
<dbReference type="PANTHER" id="PTHR24394:SF30">
    <property type="entry name" value="ZINC FINGER AND BTB DOMAIN-CONTAINING PROTEIN 8A"/>
    <property type="match status" value="1"/>
</dbReference>
<dbReference type="PROSITE" id="PS00028">
    <property type="entry name" value="ZINC_FINGER_C2H2_1"/>
    <property type="match status" value="2"/>
</dbReference>
<keyword evidence="7" id="KW-0804">Transcription</keyword>
<dbReference type="GO" id="GO:0071248">
    <property type="term" value="P:cellular response to metal ion"/>
    <property type="evidence" value="ECO:0007669"/>
    <property type="project" value="UniProtKB-ARBA"/>
</dbReference>
<keyword evidence="6" id="KW-0805">Transcription regulation</keyword>
<evidence type="ECO:0000256" key="2">
    <source>
        <dbReference type="ARBA" id="ARBA00022723"/>
    </source>
</evidence>
<evidence type="ECO:0000256" key="1">
    <source>
        <dbReference type="ARBA" id="ARBA00004123"/>
    </source>
</evidence>
<dbReference type="HOGENOM" id="CLU_312160_0_0_1"/>
<dbReference type="GO" id="GO:0000981">
    <property type="term" value="F:DNA-binding transcription factor activity, RNA polymerase II-specific"/>
    <property type="evidence" value="ECO:0007669"/>
    <property type="project" value="TreeGrafter"/>
</dbReference>
<evidence type="ECO:0000256" key="3">
    <source>
        <dbReference type="ARBA" id="ARBA00022737"/>
    </source>
</evidence>
<comment type="subcellular location">
    <subcellularLocation>
        <location evidence="1">Nucleus</location>
    </subcellularLocation>
</comment>
<sequence>MAPTIKEKTDLCLAAFRSLATSLRSETRVSNEYDRLQLWIHDARVCDGTLDEALISSSSLRELTMSLLNELHDQLTAPDEEFLEEVKDIIDNLVSLEPALGSPAPLDDLQCKEPSESQHVVAPTAGLSKLTTVAHNSNFLTGKPDLDIVIVTGFAHLSPLMRFTQDGISAPHLEWLERSLPEILEENSIYARMLTYDYDAPPRRLGWSVSSVAQYDFIEFFTRAANNLVRGLNRARLSDPARPLFFVSEGLGVIITKQTALTLVKEGLSVDVHRPICGCMILEDPEEASTEYFKSSMEIHPSLDLPSGIIRALILEDPRIRLQVGPFETLAKQYDIKSVTMQFHQRGPFTIISAKGLKDDADHSWNVKPDFSDREAVLPIAHIIASIAGKSISDRADDLDASPMKFRFLGATAGTANQSEDPFAMLVAYDTAILINDASLTSPSVWTSIIEIVRDCVDVVITYRDDVDIQLCKSESTSFSVTEGAKASRILGDVSPAGVSWDLDAQLRRYIRKYIASDFSVLPEGMLRPCNMIILTEHAPEQDPISFMNALSNVVAQSSRLPFGDLRLGVQFVLLGIDPQANAFFKQLDDIATMNKASNAYQQIAPTFRLPAKYKSNAEICKRILLGAISPRFAATAFSAKESLLPGHSRDDGDSASITAGSDSAGYSEAQWSDFVPSTSPSTVDESMLDYNPPLISIEASPVLEARKDPMPKTLYKRGRSYSNPDVFGLGEISRLPSLAAESSARSQKHPATFQCHLCPKKFTRAYNLRSHLRAHMDERPFVCSVCGKAFARQHDRKRHEGLHSDEKKFVCRGELAVGGHWGCGRRFARADALFRHFHSEAGRICIKPLLEQEAREKQQGGMGESSSSGLDVPYTQLQGFQLPAALLAQYPALQNVDSKQELPVSSEGREDHLESDFSDMSDGSTVGARRYDFDAMEIE</sequence>
<dbReference type="GeneID" id="25283431"/>
<dbReference type="Gene3D" id="3.30.160.60">
    <property type="entry name" value="Classic Zinc Finger"/>
    <property type="match status" value="2"/>
</dbReference>
<evidence type="ECO:0000313" key="13">
    <source>
        <dbReference type="Proteomes" id="UP000027920"/>
    </source>
</evidence>
<reference evidence="12 13" key="1">
    <citation type="submission" date="2013-03" db="EMBL/GenBank/DDBJ databases">
        <title>The Genome Sequence of Exophiala aquamarina CBS 119918.</title>
        <authorList>
            <consortium name="The Broad Institute Genomics Platform"/>
            <person name="Cuomo C."/>
            <person name="de Hoog S."/>
            <person name="Gorbushina A."/>
            <person name="Walker B."/>
            <person name="Young S.K."/>
            <person name="Zeng Q."/>
            <person name="Gargeya S."/>
            <person name="Fitzgerald M."/>
            <person name="Haas B."/>
            <person name="Abouelleil A."/>
            <person name="Allen A.W."/>
            <person name="Alvarado L."/>
            <person name="Arachchi H.M."/>
            <person name="Berlin A.M."/>
            <person name="Chapman S.B."/>
            <person name="Gainer-Dewar J."/>
            <person name="Goldberg J."/>
            <person name="Griggs A."/>
            <person name="Gujja S."/>
            <person name="Hansen M."/>
            <person name="Howarth C."/>
            <person name="Imamovic A."/>
            <person name="Ireland A."/>
            <person name="Larimer J."/>
            <person name="McCowan C."/>
            <person name="Murphy C."/>
            <person name="Pearson M."/>
            <person name="Poon T.W."/>
            <person name="Priest M."/>
            <person name="Roberts A."/>
            <person name="Saif S."/>
            <person name="Shea T."/>
            <person name="Sisk P."/>
            <person name="Sykes S."/>
            <person name="Wortman J."/>
            <person name="Nusbaum C."/>
            <person name="Birren B."/>
        </authorList>
    </citation>
    <scope>NUCLEOTIDE SEQUENCE [LARGE SCALE GENOMIC DNA]</scope>
    <source>
        <strain evidence="12 13">CBS 119918</strain>
    </source>
</reference>
<accession>A0A072P943</accession>
<keyword evidence="13" id="KW-1185">Reference proteome</keyword>
<dbReference type="GO" id="GO:0005634">
    <property type="term" value="C:nucleus"/>
    <property type="evidence" value="ECO:0007669"/>
    <property type="project" value="UniProtKB-SubCell"/>
</dbReference>
<gene>
    <name evidence="12" type="ORF">A1O9_08519</name>
</gene>
<dbReference type="VEuPathDB" id="FungiDB:A1O9_08519"/>
<dbReference type="GO" id="GO:0008270">
    <property type="term" value="F:zinc ion binding"/>
    <property type="evidence" value="ECO:0007669"/>
    <property type="project" value="UniProtKB-KW"/>
</dbReference>
<name>A0A072P943_9EURO</name>
<proteinExistence type="predicted"/>
<protein>
    <recommendedName>
        <fullName evidence="11">C2H2-type domain-containing protein</fullName>
    </recommendedName>
</protein>
<evidence type="ECO:0000256" key="9">
    <source>
        <dbReference type="PROSITE-ProRule" id="PRU00042"/>
    </source>
</evidence>
<evidence type="ECO:0000259" key="11">
    <source>
        <dbReference type="PROSITE" id="PS50157"/>
    </source>
</evidence>
<keyword evidence="2" id="KW-0479">Metal-binding</keyword>
<dbReference type="Proteomes" id="UP000027920">
    <property type="component" value="Unassembled WGS sequence"/>
</dbReference>
<dbReference type="EMBL" id="AMGV01000007">
    <property type="protein sequence ID" value="KEF55768.1"/>
    <property type="molecule type" value="Genomic_DNA"/>
</dbReference>
<organism evidence="12 13">
    <name type="scientific">Exophiala aquamarina CBS 119918</name>
    <dbReference type="NCBI Taxonomy" id="1182545"/>
    <lineage>
        <taxon>Eukaryota</taxon>
        <taxon>Fungi</taxon>
        <taxon>Dikarya</taxon>
        <taxon>Ascomycota</taxon>
        <taxon>Pezizomycotina</taxon>
        <taxon>Eurotiomycetes</taxon>
        <taxon>Chaetothyriomycetidae</taxon>
        <taxon>Chaetothyriales</taxon>
        <taxon>Herpotrichiellaceae</taxon>
        <taxon>Exophiala</taxon>
    </lineage>
</organism>
<dbReference type="SMART" id="SM00355">
    <property type="entry name" value="ZnF_C2H2"/>
    <property type="match status" value="2"/>
</dbReference>
<dbReference type="STRING" id="1182545.A0A072P943"/>
<feature type="domain" description="C2H2-type" evidence="11">
    <location>
        <begin position="782"/>
        <end position="809"/>
    </location>
</feature>
<dbReference type="FunFam" id="3.30.160.60:FF:000181">
    <property type="entry name" value="C2H2 type zinc finger protein"/>
    <property type="match status" value="1"/>
</dbReference>
<dbReference type="Pfam" id="PF00096">
    <property type="entry name" value="zf-C2H2"/>
    <property type="match status" value="2"/>
</dbReference>
<dbReference type="InterPro" id="IPR036236">
    <property type="entry name" value="Znf_C2H2_sf"/>
</dbReference>
<evidence type="ECO:0000256" key="8">
    <source>
        <dbReference type="ARBA" id="ARBA00023242"/>
    </source>
</evidence>
<feature type="domain" description="C2H2-type" evidence="11">
    <location>
        <begin position="754"/>
        <end position="781"/>
    </location>
</feature>
<dbReference type="OrthoDB" id="2142040at2759"/>
<dbReference type="RefSeq" id="XP_013258358.1">
    <property type="nucleotide sequence ID" value="XM_013402904.1"/>
</dbReference>
<dbReference type="AlphaFoldDB" id="A0A072P943"/>
<dbReference type="InterPro" id="IPR013087">
    <property type="entry name" value="Znf_C2H2_type"/>
</dbReference>
<evidence type="ECO:0000256" key="6">
    <source>
        <dbReference type="ARBA" id="ARBA00023015"/>
    </source>
</evidence>
<dbReference type="SUPFAM" id="SSF57667">
    <property type="entry name" value="beta-beta-alpha zinc fingers"/>
    <property type="match status" value="1"/>
</dbReference>
<keyword evidence="4 9" id="KW-0863">Zinc-finger</keyword>
<comment type="caution">
    <text evidence="12">The sequence shown here is derived from an EMBL/GenBank/DDBJ whole genome shotgun (WGS) entry which is preliminary data.</text>
</comment>
<keyword evidence="3" id="KW-0677">Repeat</keyword>
<evidence type="ECO:0000256" key="10">
    <source>
        <dbReference type="SAM" id="MobiDB-lite"/>
    </source>
</evidence>
<evidence type="ECO:0000256" key="4">
    <source>
        <dbReference type="ARBA" id="ARBA00022771"/>
    </source>
</evidence>
<evidence type="ECO:0000313" key="12">
    <source>
        <dbReference type="EMBL" id="KEF55768.1"/>
    </source>
</evidence>
<keyword evidence="8" id="KW-0539">Nucleus</keyword>
<evidence type="ECO:0000256" key="7">
    <source>
        <dbReference type="ARBA" id="ARBA00023163"/>
    </source>
</evidence>
<evidence type="ECO:0000256" key="5">
    <source>
        <dbReference type="ARBA" id="ARBA00022833"/>
    </source>
</evidence>
<dbReference type="PROSITE" id="PS50157">
    <property type="entry name" value="ZINC_FINGER_C2H2_2"/>
    <property type="match status" value="2"/>
</dbReference>